<dbReference type="EMBL" id="DVMM01000054">
    <property type="protein sequence ID" value="HIU29179.1"/>
    <property type="molecule type" value="Genomic_DNA"/>
</dbReference>
<dbReference type="Pfam" id="PF03861">
    <property type="entry name" value="ANTAR"/>
    <property type="match status" value="1"/>
</dbReference>
<keyword evidence="1" id="KW-0175">Coiled coil</keyword>
<dbReference type="InterPro" id="IPR011006">
    <property type="entry name" value="CheY-like_superfamily"/>
</dbReference>
<evidence type="ECO:0000256" key="1">
    <source>
        <dbReference type="SAM" id="Coils"/>
    </source>
</evidence>
<proteinExistence type="predicted"/>
<dbReference type="InterPro" id="IPR005561">
    <property type="entry name" value="ANTAR"/>
</dbReference>
<feature type="coiled-coil region" evidence="1">
    <location>
        <begin position="122"/>
        <end position="149"/>
    </location>
</feature>
<feature type="domain" description="ANTAR" evidence="2">
    <location>
        <begin position="129"/>
        <end position="190"/>
    </location>
</feature>
<dbReference type="Gene3D" id="3.40.50.2300">
    <property type="match status" value="1"/>
</dbReference>
<dbReference type="InterPro" id="IPR008327">
    <property type="entry name" value="Sig_transdc_resp-reg_antiterm"/>
</dbReference>
<evidence type="ECO:0000313" key="3">
    <source>
        <dbReference type="EMBL" id="HIU29179.1"/>
    </source>
</evidence>
<dbReference type="GO" id="GO:0003723">
    <property type="term" value="F:RNA binding"/>
    <property type="evidence" value="ECO:0007669"/>
    <property type="project" value="InterPro"/>
</dbReference>
<dbReference type="Gene3D" id="1.10.10.10">
    <property type="entry name" value="Winged helix-like DNA-binding domain superfamily/Winged helix DNA-binding domain"/>
    <property type="match status" value="1"/>
</dbReference>
<dbReference type="SMART" id="SM01012">
    <property type="entry name" value="ANTAR"/>
    <property type="match status" value="1"/>
</dbReference>
<organism evidence="3 4">
    <name type="scientific">Candidatus Egerieisoma faecipullorum</name>
    <dbReference type="NCBI Taxonomy" id="2840963"/>
    <lineage>
        <taxon>Bacteria</taxon>
        <taxon>Bacillati</taxon>
        <taxon>Bacillota</taxon>
        <taxon>Clostridia</taxon>
        <taxon>Eubacteriales</taxon>
        <taxon>Clostridiaceae</taxon>
        <taxon>Clostridiaceae incertae sedis</taxon>
        <taxon>Candidatus Egerieisoma</taxon>
    </lineage>
</organism>
<reference evidence="3" key="2">
    <citation type="journal article" date="2021" name="PeerJ">
        <title>Extensive microbial diversity within the chicken gut microbiome revealed by metagenomics and culture.</title>
        <authorList>
            <person name="Gilroy R."/>
            <person name="Ravi A."/>
            <person name="Getino M."/>
            <person name="Pursley I."/>
            <person name="Horton D.L."/>
            <person name="Alikhan N.F."/>
            <person name="Baker D."/>
            <person name="Gharbi K."/>
            <person name="Hall N."/>
            <person name="Watson M."/>
            <person name="Adriaenssens E.M."/>
            <person name="Foster-Nyarko E."/>
            <person name="Jarju S."/>
            <person name="Secka A."/>
            <person name="Antonio M."/>
            <person name="Oren A."/>
            <person name="Chaudhuri R.R."/>
            <person name="La Ragione R."/>
            <person name="Hildebrand F."/>
            <person name="Pallen M.J."/>
        </authorList>
    </citation>
    <scope>NUCLEOTIDE SEQUENCE</scope>
    <source>
        <strain evidence="3">CHK195-4489</strain>
    </source>
</reference>
<sequence length="198" mass="22598">MTADAGPQSVLIVSGNEKGADFIREILPKSEFYPVTAVGNAGEAKRILVQNVFDIVIVNTPLPDEFGTEFAIGLSDETYTGILLLVKSELFEQIVYAAEPYGILTVSKPIPRQALYRIVKLSAATRRRLQRLERRNESLKEKMNEIRIVNRAKWILIRERGMDEEEAHRYIEKTAMDTRSARKEIAEEIIRTYGRERS</sequence>
<evidence type="ECO:0000313" key="4">
    <source>
        <dbReference type="Proteomes" id="UP000824089"/>
    </source>
</evidence>
<protein>
    <submittedName>
        <fullName evidence="3">ANTAR domain-containing protein</fullName>
    </submittedName>
</protein>
<dbReference type="PIRSF" id="PIRSF036382">
    <property type="entry name" value="RR_antiterm"/>
    <property type="match status" value="1"/>
</dbReference>
<dbReference type="InterPro" id="IPR036388">
    <property type="entry name" value="WH-like_DNA-bd_sf"/>
</dbReference>
<dbReference type="SUPFAM" id="SSF52172">
    <property type="entry name" value="CheY-like"/>
    <property type="match status" value="1"/>
</dbReference>
<dbReference type="AlphaFoldDB" id="A0A9D1I6Q7"/>
<accession>A0A9D1I6Q7</accession>
<comment type="caution">
    <text evidence="3">The sequence shown here is derived from an EMBL/GenBank/DDBJ whole genome shotgun (WGS) entry which is preliminary data.</text>
</comment>
<reference evidence="3" key="1">
    <citation type="submission" date="2020-10" db="EMBL/GenBank/DDBJ databases">
        <authorList>
            <person name="Gilroy R."/>
        </authorList>
    </citation>
    <scope>NUCLEOTIDE SEQUENCE</scope>
    <source>
        <strain evidence="3">CHK195-4489</strain>
    </source>
</reference>
<name>A0A9D1I6Q7_9CLOT</name>
<dbReference type="PROSITE" id="PS50921">
    <property type="entry name" value="ANTAR"/>
    <property type="match status" value="1"/>
</dbReference>
<gene>
    <name evidence="3" type="ORF">IAD50_02655</name>
</gene>
<evidence type="ECO:0000259" key="2">
    <source>
        <dbReference type="PROSITE" id="PS50921"/>
    </source>
</evidence>
<dbReference type="Proteomes" id="UP000824089">
    <property type="component" value="Unassembled WGS sequence"/>
</dbReference>